<organism evidence="1 2">
    <name type="scientific">Novosphingobium ginsenosidimutans</name>
    <dbReference type="NCBI Taxonomy" id="1176536"/>
    <lineage>
        <taxon>Bacteria</taxon>
        <taxon>Pseudomonadati</taxon>
        <taxon>Pseudomonadota</taxon>
        <taxon>Alphaproteobacteria</taxon>
        <taxon>Sphingomonadales</taxon>
        <taxon>Sphingomonadaceae</taxon>
        <taxon>Novosphingobium</taxon>
    </lineage>
</organism>
<reference evidence="1 2" key="1">
    <citation type="journal article" date="2013" name="J. Microbiol. Biotechnol.">
        <title>Novosphingobium ginsenosidimutans sp. nov., with the ability to convert ginsenoside.</title>
        <authorList>
            <person name="Kim J.K."/>
            <person name="He D."/>
            <person name="Liu Q.M."/>
            <person name="Park H.Y."/>
            <person name="Jung M.S."/>
            <person name="Yoon M.H."/>
            <person name="Kim S.C."/>
            <person name="Im W.T."/>
        </authorList>
    </citation>
    <scope>NUCLEOTIDE SEQUENCE [LARGE SCALE GENOMIC DNA]</scope>
    <source>
        <strain evidence="1 2">FW-6</strain>
    </source>
</reference>
<name>A0A5B8S517_9SPHN</name>
<evidence type="ECO:0000313" key="2">
    <source>
        <dbReference type="Proteomes" id="UP000321172"/>
    </source>
</evidence>
<dbReference type="CDD" id="cd02198">
    <property type="entry name" value="YjgH_like"/>
    <property type="match status" value="1"/>
</dbReference>
<dbReference type="GO" id="GO:0005829">
    <property type="term" value="C:cytosol"/>
    <property type="evidence" value="ECO:0007669"/>
    <property type="project" value="TreeGrafter"/>
</dbReference>
<accession>A0A5B8S517</accession>
<dbReference type="SUPFAM" id="SSF55298">
    <property type="entry name" value="YjgF-like"/>
    <property type="match status" value="1"/>
</dbReference>
<protein>
    <submittedName>
        <fullName evidence="1">RidA family protein</fullName>
    </submittedName>
</protein>
<sequence>MRARPTGPVPPANLVPEWRGSPPNAGAAMPRLIPLATALAALVAVPALAAPKQTVMPENPEARAFQEQFGFSDAVVHGDTVYLSGVVAGAPPAGADPVEHYARTFERIGAILARAGSSWDDVLDITTFHTDIDASLTPLSAAKNRYVKAPFPTWTAIGVRRLYEPTAVVEIKVVARLTAKAKGKR</sequence>
<dbReference type="EMBL" id="CP042345">
    <property type="protein sequence ID" value="QEA15525.1"/>
    <property type="molecule type" value="Genomic_DNA"/>
</dbReference>
<dbReference type="InterPro" id="IPR038743">
    <property type="entry name" value="YjgH-like"/>
</dbReference>
<keyword evidence="2" id="KW-1185">Reference proteome</keyword>
<proteinExistence type="predicted"/>
<dbReference type="PANTHER" id="PTHR11803">
    <property type="entry name" value="2-IMINOBUTANOATE/2-IMINOPROPANOATE DEAMINASE RIDA"/>
    <property type="match status" value="1"/>
</dbReference>
<dbReference type="Pfam" id="PF01042">
    <property type="entry name" value="Ribonuc_L-PSP"/>
    <property type="match status" value="1"/>
</dbReference>
<evidence type="ECO:0000313" key="1">
    <source>
        <dbReference type="EMBL" id="QEA15525.1"/>
    </source>
</evidence>
<dbReference type="OrthoDB" id="9809792at2"/>
<dbReference type="KEGG" id="ngf:FRF71_04895"/>
<dbReference type="InterPro" id="IPR006175">
    <property type="entry name" value="YjgF/YER057c/UK114"/>
</dbReference>
<dbReference type="Gene3D" id="3.30.1330.40">
    <property type="entry name" value="RutC-like"/>
    <property type="match status" value="1"/>
</dbReference>
<dbReference type="Proteomes" id="UP000321172">
    <property type="component" value="Chromosome"/>
</dbReference>
<dbReference type="AlphaFoldDB" id="A0A5B8S517"/>
<dbReference type="GO" id="GO:0019239">
    <property type="term" value="F:deaminase activity"/>
    <property type="evidence" value="ECO:0007669"/>
    <property type="project" value="TreeGrafter"/>
</dbReference>
<dbReference type="InterPro" id="IPR035959">
    <property type="entry name" value="RutC-like_sf"/>
</dbReference>
<gene>
    <name evidence="1" type="ORF">FRF71_04895</name>
</gene>
<dbReference type="PANTHER" id="PTHR11803:SF39">
    <property type="entry name" value="2-IMINOBUTANOATE_2-IMINOPROPANOATE DEAMINASE"/>
    <property type="match status" value="1"/>
</dbReference>